<dbReference type="Proteomes" id="UP001057402">
    <property type="component" value="Chromosome 11"/>
</dbReference>
<sequence>MSLEIDETHRTKVLNMRLAPPRFLSYIKRKLRKIVTKECPYLHAGKFIEQAGIEIEDTCKDDLVNVSHQTKKYLSEAITDEGEDASYLGQHPGIRGMILLYPELNCSPCSSHGRRWASGAVNPPKGCTKRRKSNAIILTGSGLVIMSSSANGGIHNLKKVGLPRTRIQNFVLRICGLTYNNRLGPEFPSLGNGLVTVVLSNNSFRSAKLSSIENQVAN</sequence>
<reference evidence="2" key="1">
    <citation type="journal article" date="2023" name="Front. Plant Sci.">
        <title>Chromosomal-level genome assembly of Melastoma candidum provides insights into trichome evolution.</title>
        <authorList>
            <person name="Zhong Y."/>
            <person name="Wu W."/>
            <person name="Sun C."/>
            <person name="Zou P."/>
            <person name="Liu Y."/>
            <person name="Dai S."/>
            <person name="Zhou R."/>
        </authorList>
    </citation>
    <scope>NUCLEOTIDE SEQUENCE [LARGE SCALE GENOMIC DNA]</scope>
</reference>
<proteinExistence type="predicted"/>
<evidence type="ECO:0000313" key="1">
    <source>
        <dbReference type="EMBL" id="KAI4311509.1"/>
    </source>
</evidence>
<keyword evidence="2" id="KW-1185">Reference proteome</keyword>
<comment type="caution">
    <text evidence="1">The sequence shown here is derived from an EMBL/GenBank/DDBJ whole genome shotgun (WGS) entry which is preliminary data.</text>
</comment>
<evidence type="ECO:0000313" key="2">
    <source>
        <dbReference type="Proteomes" id="UP001057402"/>
    </source>
</evidence>
<gene>
    <name evidence="1" type="ORF">MLD38_036399</name>
</gene>
<dbReference type="EMBL" id="CM042890">
    <property type="protein sequence ID" value="KAI4311509.1"/>
    <property type="molecule type" value="Genomic_DNA"/>
</dbReference>
<accession>A0ACB9LLG0</accession>
<organism evidence="1 2">
    <name type="scientific">Melastoma candidum</name>
    <dbReference type="NCBI Taxonomy" id="119954"/>
    <lineage>
        <taxon>Eukaryota</taxon>
        <taxon>Viridiplantae</taxon>
        <taxon>Streptophyta</taxon>
        <taxon>Embryophyta</taxon>
        <taxon>Tracheophyta</taxon>
        <taxon>Spermatophyta</taxon>
        <taxon>Magnoliopsida</taxon>
        <taxon>eudicotyledons</taxon>
        <taxon>Gunneridae</taxon>
        <taxon>Pentapetalae</taxon>
        <taxon>rosids</taxon>
        <taxon>malvids</taxon>
        <taxon>Myrtales</taxon>
        <taxon>Melastomataceae</taxon>
        <taxon>Melastomatoideae</taxon>
        <taxon>Melastomateae</taxon>
        <taxon>Melastoma</taxon>
    </lineage>
</organism>
<name>A0ACB9LLG0_9MYRT</name>
<protein>
    <submittedName>
        <fullName evidence="1">Uncharacterized protein</fullName>
    </submittedName>
</protein>